<dbReference type="PANTHER" id="PTHR43332:SF1">
    <property type="entry name" value="TRANSPORT PERMEASE PROTEIN"/>
    <property type="match status" value="1"/>
</dbReference>
<dbReference type="InterPro" id="IPR013525">
    <property type="entry name" value="ABC2_TM"/>
</dbReference>
<dbReference type="PRINTS" id="PR00164">
    <property type="entry name" value="ABC2TRNSPORT"/>
</dbReference>
<evidence type="ECO:0000259" key="6">
    <source>
        <dbReference type="PROSITE" id="PS51012"/>
    </source>
</evidence>
<dbReference type="Pfam" id="PF01061">
    <property type="entry name" value="ABC2_membrane"/>
    <property type="match status" value="1"/>
</dbReference>
<dbReference type="InterPro" id="IPR000412">
    <property type="entry name" value="ABC_2_transport"/>
</dbReference>
<evidence type="ECO:0000256" key="2">
    <source>
        <dbReference type="ARBA" id="ARBA00022692"/>
    </source>
</evidence>
<gene>
    <name evidence="7" type="ORF">LVJ82_09570</name>
</gene>
<dbReference type="PROSITE" id="PS51012">
    <property type="entry name" value="ABC_TM2"/>
    <property type="match status" value="1"/>
</dbReference>
<name>A0ABY4E5Y0_9NEIS</name>
<reference evidence="7 8" key="1">
    <citation type="journal article" date="2022" name="Res Sq">
        <title>Evolution of multicellular longitudinally dividing oral cavity symbionts (Neisseriaceae).</title>
        <authorList>
            <person name="Nyongesa S."/>
            <person name="Weber P."/>
            <person name="Bernet E."/>
            <person name="Pullido F."/>
            <person name="Nieckarz M."/>
            <person name="Delaby M."/>
            <person name="Nieves C."/>
            <person name="Viehboeck T."/>
            <person name="Krause N."/>
            <person name="Rivera-Millot A."/>
            <person name="Nakamura A."/>
            <person name="Vischer N."/>
            <person name="VanNieuwenhze M."/>
            <person name="Brun Y."/>
            <person name="Cava F."/>
            <person name="Bulgheresi S."/>
            <person name="Veyrier F."/>
        </authorList>
    </citation>
    <scope>NUCLEOTIDE SEQUENCE [LARGE SCALE GENOMIC DNA]</scope>
    <source>
        <strain evidence="7 8">SN4</strain>
    </source>
</reference>
<dbReference type="EMBL" id="CP091511">
    <property type="protein sequence ID" value="UOO91186.1"/>
    <property type="molecule type" value="Genomic_DNA"/>
</dbReference>
<dbReference type="PANTHER" id="PTHR43332">
    <property type="entry name" value="INNER MEMBRANE TRANSPORT PERMEASE YADH-RELATED"/>
    <property type="match status" value="1"/>
</dbReference>
<feature type="transmembrane region" description="Helical" evidence="5">
    <location>
        <begin position="88"/>
        <end position="106"/>
    </location>
</feature>
<evidence type="ECO:0000256" key="1">
    <source>
        <dbReference type="ARBA" id="ARBA00004141"/>
    </source>
</evidence>
<evidence type="ECO:0000256" key="4">
    <source>
        <dbReference type="ARBA" id="ARBA00023136"/>
    </source>
</evidence>
<keyword evidence="3 5" id="KW-1133">Transmembrane helix</keyword>
<comment type="similarity">
    <text evidence="5">Belongs to the ABC-2 integral membrane protein family.</text>
</comment>
<proteinExistence type="inferred from homology"/>
<sequence>MLTGFPTLLKKEVLRFWKVGFQTIFAPVITALLYQLIFGHVMKNQPDILPGVSYAAFLIPGLAMMSMTQNAFANASSSLIQSRLSGNLVFILLPPISIWAFFLAYVGAAIARGLFVGIGVLAVCAFFGLPWPVSITWTILFAIMGCAIMGTLGLLAGIVAEKFDQMAMFQNFLIMPLTFLSGVFYSINSLPAFWRTISHFNPVFYMIDGFRYGFFGHSDVSPWLSLSVVTICWLATSIGILMLLKSGYKLRH</sequence>
<dbReference type="PIRSF" id="PIRSF006648">
    <property type="entry name" value="DrrB"/>
    <property type="match status" value="1"/>
</dbReference>
<evidence type="ECO:0000256" key="3">
    <source>
        <dbReference type="ARBA" id="ARBA00022989"/>
    </source>
</evidence>
<feature type="transmembrane region" description="Helical" evidence="5">
    <location>
        <begin position="20"/>
        <end position="41"/>
    </location>
</feature>
<keyword evidence="4 5" id="KW-0472">Membrane</keyword>
<feature type="transmembrane region" description="Helical" evidence="5">
    <location>
        <begin position="113"/>
        <end position="131"/>
    </location>
</feature>
<feature type="transmembrane region" description="Helical" evidence="5">
    <location>
        <begin position="137"/>
        <end position="160"/>
    </location>
</feature>
<organism evidence="7 8">
    <name type="scientific">Vitreoscilla massiliensis</name>
    <dbReference type="NCBI Taxonomy" id="1689272"/>
    <lineage>
        <taxon>Bacteria</taxon>
        <taxon>Pseudomonadati</taxon>
        <taxon>Pseudomonadota</taxon>
        <taxon>Betaproteobacteria</taxon>
        <taxon>Neisseriales</taxon>
        <taxon>Neisseriaceae</taxon>
        <taxon>Vitreoscilla</taxon>
    </lineage>
</organism>
<dbReference type="RefSeq" id="WP_058304760.1">
    <property type="nucleotide sequence ID" value="NZ_CABKVG010000004.1"/>
</dbReference>
<evidence type="ECO:0000313" key="8">
    <source>
        <dbReference type="Proteomes" id="UP000832011"/>
    </source>
</evidence>
<keyword evidence="2 5" id="KW-0812">Transmembrane</keyword>
<evidence type="ECO:0000313" key="7">
    <source>
        <dbReference type="EMBL" id="UOO91186.1"/>
    </source>
</evidence>
<keyword evidence="5" id="KW-1003">Cell membrane</keyword>
<keyword evidence="8" id="KW-1185">Reference proteome</keyword>
<comment type="subcellular location">
    <subcellularLocation>
        <location evidence="5">Cell inner membrane</location>
        <topology evidence="5">Multi-pass membrane protein</topology>
    </subcellularLocation>
    <subcellularLocation>
        <location evidence="1">Membrane</location>
        <topology evidence="1">Multi-pass membrane protein</topology>
    </subcellularLocation>
</comment>
<dbReference type="InterPro" id="IPR052522">
    <property type="entry name" value="ABC-2_transport_permease"/>
</dbReference>
<keyword evidence="5" id="KW-0813">Transport</keyword>
<dbReference type="Proteomes" id="UP000832011">
    <property type="component" value="Chromosome"/>
</dbReference>
<feature type="domain" description="ABC transmembrane type-2" evidence="6">
    <location>
        <begin position="18"/>
        <end position="247"/>
    </location>
</feature>
<dbReference type="InterPro" id="IPR047817">
    <property type="entry name" value="ABC2_TM_bact-type"/>
</dbReference>
<feature type="transmembrane region" description="Helical" evidence="5">
    <location>
        <begin position="223"/>
        <end position="244"/>
    </location>
</feature>
<feature type="transmembrane region" description="Helical" evidence="5">
    <location>
        <begin position="48"/>
        <end position="68"/>
    </location>
</feature>
<feature type="transmembrane region" description="Helical" evidence="5">
    <location>
        <begin position="172"/>
        <end position="194"/>
    </location>
</feature>
<accession>A0ABY4E5Y0</accession>
<protein>
    <recommendedName>
        <fullName evidence="5">Transport permease protein</fullName>
    </recommendedName>
</protein>
<evidence type="ECO:0000256" key="5">
    <source>
        <dbReference type="RuleBase" id="RU361157"/>
    </source>
</evidence>